<accession>A0A928W1Y3</accession>
<keyword evidence="2" id="KW-0472">Membrane</keyword>
<dbReference type="Proteomes" id="UP000621799">
    <property type="component" value="Unassembled WGS sequence"/>
</dbReference>
<evidence type="ECO:0000313" key="3">
    <source>
        <dbReference type="EMBL" id="MBE9041745.1"/>
    </source>
</evidence>
<organism evidence="3 4">
    <name type="scientific">Zarconia navalis LEGE 11467</name>
    <dbReference type="NCBI Taxonomy" id="1828826"/>
    <lineage>
        <taxon>Bacteria</taxon>
        <taxon>Bacillati</taxon>
        <taxon>Cyanobacteriota</taxon>
        <taxon>Cyanophyceae</taxon>
        <taxon>Oscillatoriophycideae</taxon>
        <taxon>Oscillatoriales</taxon>
        <taxon>Oscillatoriales incertae sedis</taxon>
        <taxon>Zarconia</taxon>
        <taxon>Zarconia navalis</taxon>
    </lineage>
</organism>
<evidence type="ECO:0000256" key="1">
    <source>
        <dbReference type="SAM" id="MobiDB-lite"/>
    </source>
</evidence>
<reference evidence="3" key="1">
    <citation type="submission" date="2020-10" db="EMBL/GenBank/DDBJ databases">
        <authorList>
            <person name="Castelo-Branco R."/>
            <person name="Eusebio N."/>
            <person name="Adriana R."/>
            <person name="Vieira A."/>
            <person name="Brugerolle De Fraissinette N."/>
            <person name="Rezende De Castro R."/>
            <person name="Schneider M.P."/>
            <person name="Vasconcelos V."/>
            <person name="Leao P.N."/>
        </authorList>
    </citation>
    <scope>NUCLEOTIDE SEQUENCE</scope>
    <source>
        <strain evidence="3">LEGE 11467</strain>
    </source>
</reference>
<dbReference type="RefSeq" id="WP_264321944.1">
    <property type="nucleotide sequence ID" value="NZ_JADEXN010000240.1"/>
</dbReference>
<keyword evidence="2" id="KW-0812">Transmembrane</keyword>
<feature type="transmembrane region" description="Helical" evidence="2">
    <location>
        <begin position="15"/>
        <end position="35"/>
    </location>
</feature>
<keyword evidence="2" id="KW-1133">Transmembrane helix</keyword>
<keyword evidence="4" id="KW-1185">Reference proteome</keyword>
<gene>
    <name evidence="3" type="ORF">IQ235_13245</name>
</gene>
<evidence type="ECO:0000256" key="2">
    <source>
        <dbReference type="SAM" id="Phobius"/>
    </source>
</evidence>
<dbReference type="EMBL" id="JADEXN010000240">
    <property type="protein sequence ID" value="MBE9041745.1"/>
    <property type="molecule type" value="Genomic_DNA"/>
</dbReference>
<name>A0A928W1Y3_9CYAN</name>
<feature type="region of interest" description="Disordered" evidence="1">
    <location>
        <begin position="44"/>
        <end position="71"/>
    </location>
</feature>
<dbReference type="AlphaFoldDB" id="A0A928W1Y3"/>
<evidence type="ECO:0000313" key="4">
    <source>
        <dbReference type="Proteomes" id="UP000621799"/>
    </source>
</evidence>
<proteinExistence type="predicted"/>
<sequence>MKISHLQIIAGRDRIATVFALLLIGLSIAILVSSWNRDVKASAHPVSSDRESSFEPPSNGAPGWRRDAASR</sequence>
<feature type="compositionally biased region" description="Basic and acidic residues" evidence="1">
    <location>
        <begin position="44"/>
        <end position="53"/>
    </location>
</feature>
<comment type="caution">
    <text evidence="3">The sequence shown here is derived from an EMBL/GenBank/DDBJ whole genome shotgun (WGS) entry which is preliminary data.</text>
</comment>
<protein>
    <submittedName>
        <fullName evidence="3">Uncharacterized protein</fullName>
    </submittedName>
</protein>